<dbReference type="RefSeq" id="WP_377458116.1">
    <property type="nucleotide sequence ID" value="NZ_JBHLUB010000003.1"/>
</dbReference>
<protein>
    <recommendedName>
        <fullName evidence="2">Ribosome hibernation promoting factor</fullName>
        <shortName evidence="2">HPF</shortName>
    </recommendedName>
</protein>
<evidence type="ECO:0000313" key="6">
    <source>
        <dbReference type="Proteomes" id="UP001589862"/>
    </source>
</evidence>
<feature type="domain" description="Sigma 54 modulation/S30EA ribosomal protein C-terminal" evidence="4">
    <location>
        <begin position="150"/>
        <end position="199"/>
    </location>
</feature>
<comment type="similarity">
    <text evidence="2">Belongs to the HPF/YfiA ribosome-associated protein family. Long HPF subfamily.</text>
</comment>
<sequence>MDVSFIGRNITISDRFREYAEDKFDKVEQLSNRAQRLDIKVTKEAHARVASTAITVELTVVGRGKVIRAEAQAEDKFAAFDLAFGKFMERLRRARDKRKDHQARGRGNSVAEATASLPVVDTSVPLSEALKSEDDGQDTEFYDDVAPVQIRRKVFPAQPMTVTQAVDAMELVGHDFFLFVDAETNRPSAVYRRKGWSYGAISLDPDHPDAQVVEEEVAYQTN</sequence>
<name>A0ABV6P9L4_9MICC</name>
<evidence type="ECO:0000256" key="1">
    <source>
        <dbReference type="ARBA" id="ARBA00022845"/>
    </source>
</evidence>
<dbReference type="EMBL" id="JBHLUB010000003">
    <property type="protein sequence ID" value="MFC0581331.1"/>
    <property type="molecule type" value="Genomic_DNA"/>
</dbReference>
<keyword evidence="2" id="KW-0963">Cytoplasm</keyword>
<evidence type="ECO:0000313" key="5">
    <source>
        <dbReference type="EMBL" id="MFC0581331.1"/>
    </source>
</evidence>
<dbReference type="CDD" id="cd00552">
    <property type="entry name" value="RaiA"/>
    <property type="match status" value="1"/>
</dbReference>
<evidence type="ECO:0000259" key="4">
    <source>
        <dbReference type="Pfam" id="PF16321"/>
    </source>
</evidence>
<dbReference type="InterPro" id="IPR050574">
    <property type="entry name" value="HPF/YfiA_ribosome-assoc"/>
</dbReference>
<dbReference type="InterPro" id="IPR032528">
    <property type="entry name" value="Ribosom_S30AE_C"/>
</dbReference>
<dbReference type="Pfam" id="PF02482">
    <property type="entry name" value="Ribosomal_S30AE"/>
    <property type="match status" value="1"/>
</dbReference>
<dbReference type="InterPro" id="IPR034694">
    <property type="entry name" value="HPF_long/plastid"/>
</dbReference>
<keyword evidence="1 2" id="KW-0810">Translation regulation</keyword>
<dbReference type="InterPro" id="IPR038416">
    <property type="entry name" value="Ribosom_S30AE_C_sf"/>
</dbReference>
<dbReference type="NCBIfam" id="TIGR00741">
    <property type="entry name" value="yfiA"/>
    <property type="match status" value="1"/>
</dbReference>
<dbReference type="PANTHER" id="PTHR33231:SF1">
    <property type="entry name" value="30S RIBOSOMAL PROTEIN"/>
    <property type="match status" value="1"/>
</dbReference>
<dbReference type="InterPro" id="IPR003489">
    <property type="entry name" value="RHF/RaiA"/>
</dbReference>
<feature type="region of interest" description="Disordered" evidence="3">
    <location>
        <begin position="95"/>
        <end position="114"/>
    </location>
</feature>
<organism evidence="5 6">
    <name type="scientific">Micrococcoides hystricis</name>
    <dbReference type="NCBI Taxonomy" id="1572761"/>
    <lineage>
        <taxon>Bacteria</taxon>
        <taxon>Bacillati</taxon>
        <taxon>Actinomycetota</taxon>
        <taxon>Actinomycetes</taxon>
        <taxon>Micrococcales</taxon>
        <taxon>Micrococcaceae</taxon>
        <taxon>Micrococcoides</taxon>
    </lineage>
</organism>
<dbReference type="HAMAP" id="MF_00839">
    <property type="entry name" value="HPF"/>
    <property type="match status" value="1"/>
</dbReference>
<keyword evidence="6" id="KW-1185">Reference proteome</keyword>
<dbReference type="Gene3D" id="3.30.160.100">
    <property type="entry name" value="Ribosome hibernation promotion factor-like"/>
    <property type="match status" value="1"/>
</dbReference>
<gene>
    <name evidence="2 5" type="primary">hpf</name>
    <name evidence="5" type="ORF">ACFFFR_02855</name>
</gene>
<comment type="subcellular location">
    <subcellularLocation>
        <location evidence="2">Cytoplasm</location>
    </subcellularLocation>
</comment>
<accession>A0ABV6P9L4</accession>
<evidence type="ECO:0000256" key="2">
    <source>
        <dbReference type="HAMAP-Rule" id="MF_00839"/>
    </source>
</evidence>
<comment type="subunit">
    <text evidence="2">Interacts with 100S ribosomes.</text>
</comment>
<dbReference type="Pfam" id="PF16321">
    <property type="entry name" value="Ribosom_S30AE_C"/>
    <property type="match status" value="1"/>
</dbReference>
<comment type="function">
    <text evidence="2">Required for dimerization of active 70S ribosomes into 100S ribosomes in stationary phase; 100S ribosomes are translationally inactive and sometimes present during exponential growth.</text>
</comment>
<dbReference type="Proteomes" id="UP001589862">
    <property type="component" value="Unassembled WGS sequence"/>
</dbReference>
<reference evidence="5 6" key="1">
    <citation type="submission" date="2024-09" db="EMBL/GenBank/DDBJ databases">
        <authorList>
            <person name="Sun Q."/>
            <person name="Mori K."/>
        </authorList>
    </citation>
    <scope>NUCLEOTIDE SEQUENCE [LARGE SCALE GENOMIC DNA]</scope>
    <source>
        <strain evidence="5 6">NCAIM B.02604</strain>
    </source>
</reference>
<comment type="caution">
    <text evidence="5">The sequence shown here is derived from an EMBL/GenBank/DDBJ whole genome shotgun (WGS) entry which is preliminary data.</text>
</comment>
<proteinExistence type="inferred from homology"/>
<evidence type="ECO:0000256" key="3">
    <source>
        <dbReference type="SAM" id="MobiDB-lite"/>
    </source>
</evidence>
<dbReference type="Gene3D" id="3.30.505.50">
    <property type="entry name" value="Sigma 54 modulation/S30EA ribosomal protein, C-terminal domain"/>
    <property type="match status" value="1"/>
</dbReference>
<dbReference type="InterPro" id="IPR036567">
    <property type="entry name" value="RHF-like"/>
</dbReference>
<dbReference type="SUPFAM" id="SSF69754">
    <property type="entry name" value="Ribosome binding protein Y (YfiA homologue)"/>
    <property type="match status" value="1"/>
</dbReference>
<dbReference type="PANTHER" id="PTHR33231">
    <property type="entry name" value="30S RIBOSOMAL PROTEIN"/>
    <property type="match status" value="1"/>
</dbReference>